<gene>
    <name evidence="2" type="ORF">NA57DRAFT_81250</name>
</gene>
<dbReference type="EMBL" id="ML978138">
    <property type="protein sequence ID" value="KAF2093321.1"/>
    <property type="molecule type" value="Genomic_DNA"/>
</dbReference>
<accession>A0A9P4I1L2</accession>
<dbReference type="AlphaFoldDB" id="A0A9P4I1L2"/>
<feature type="compositionally biased region" description="Polar residues" evidence="1">
    <location>
        <begin position="467"/>
        <end position="477"/>
    </location>
</feature>
<sequence>MVSEPDGTYHTTLEQNKNLRSALSAQGEHLRLTFINLTITPPTQSSPSSQRPDQRSGLAHDDRQQDLHGSSWPYVQYPAPLVPSDEASNIVRPPPLPYNTDQSQEGAHPLASIQSSKAPGSDAGSTRRRAISAHTSFASGISNEPVIAERHISAKPPEHFVPNLLQGSQSLQGRRWGGHGRLGASPYTPLQRQVSRHQTTVRRDMKHPSPSSEPPISPSSTSTLLGDFGFAPRDPPSVVYPSVLPVSHPLDSTEATPGVLSQALLPGSNASDTDVRRHQSDTSDPVSASQDADSPGRASFAQLGNKRRRFALDQSPQRQTPTPRATLPRTWSLSGRFHSSASSIFATPVRRLDRQRFPSFGEQRVPKTPALPSPVRAVAGPEDMDIVQESNDASISYPSDLFGTRRKGSTVLLARAAVAGPQSRPPPILDDDELLEPATWPRDSETPRLPQSEAVDPSSMLRLPAPSATQGALSTEDTGAAAGSDGSSPPANPMALEIKRNATIPLYAIRLGDELSQAVPFTCSQSLADSLHRHVRALIKGKDRRSRAMNWFRGGGTCLGMTAITKAKSQWPAESYARVACTTCLATNRPCIIRRLVEDMPVAVLLPLSDAHRSPAASPGTLDYYVKG</sequence>
<reference evidence="2" key="1">
    <citation type="journal article" date="2020" name="Stud. Mycol.">
        <title>101 Dothideomycetes genomes: a test case for predicting lifestyles and emergence of pathogens.</title>
        <authorList>
            <person name="Haridas S."/>
            <person name="Albert R."/>
            <person name="Binder M."/>
            <person name="Bloem J."/>
            <person name="Labutti K."/>
            <person name="Salamov A."/>
            <person name="Andreopoulos B."/>
            <person name="Baker S."/>
            <person name="Barry K."/>
            <person name="Bills G."/>
            <person name="Bluhm B."/>
            <person name="Cannon C."/>
            <person name="Castanera R."/>
            <person name="Culley D."/>
            <person name="Daum C."/>
            <person name="Ezra D."/>
            <person name="Gonzalez J."/>
            <person name="Henrissat B."/>
            <person name="Kuo A."/>
            <person name="Liang C."/>
            <person name="Lipzen A."/>
            <person name="Lutzoni F."/>
            <person name="Magnuson J."/>
            <person name="Mondo S."/>
            <person name="Nolan M."/>
            <person name="Ohm R."/>
            <person name="Pangilinan J."/>
            <person name="Park H.-J."/>
            <person name="Ramirez L."/>
            <person name="Alfaro M."/>
            <person name="Sun H."/>
            <person name="Tritt A."/>
            <person name="Yoshinaga Y."/>
            <person name="Zwiers L.-H."/>
            <person name="Turgeon B."/>
            <person name="Goodwin S."/>
            <person name="Spatafora J."/>
            <person name="Crous P."/>
            <person name="Grigoriev I."/>
        </authorList>
    </citation>
    <scope>NUCLEOTIDE SEQUENCE</scope>
    <source>
        <strain evidence="2">CBS 133067</strain>
    </source>
</reference>
<proteinExistence type="predicted"/>
<feature type="region of interest" description="Disordered" evidence="1">
    <location>
        <begin position="263"/>
        <end position="331"/>
    </location>
</feature>
<feature type="compositionally biased region" description="Polar residues" evidence="1">
    <location>
        <begin position="188"/>
        <end position="198"/>
    </location>
</feature>
<feature type="region of interest" description="Disordered" evidence="1">
    <location>
        <begin position="418"/>
        <end position="494"/>
    </location>
</feature>
<protein>
    <submittedName>
        <fullName evidence="2">Uncharacterized protein</fullName>
    </submittedName>
</protein>
<feature type="compositionally biased region" description="Low complexity" evidence="1">
    <location>
        <begin position="479"/>
        <end position="489"/>
    </location>
</feature>
<keyword evidence="3" id="KW-1185">Reference proteome</keyword>
<name>A0A9P4I1L2_9PEZI</name>
<feature type="compositionally biased region" description="Low complexity" evidence="1">
    <location>
        <begin position="40"/>
        <end position="51"/>
    </location>
</feature>
<dbReference type="Proteomes" id="UP000799772">
    <property type="component" value="Unassembled WGS sequence"/>
</dbReference>
<feature type="compositionally biased region" description="Polar residues" evidence="1">
    <location>
        <begin position="314"/>
        <end position="331"/>
    </location>
</feature>
<comment type="caution">
    <text evidence="2">The sequence shown here is derived from an EMBL/GenBank/DDBJ whole genome shotgun (WGS) entry which is preliminary data.</text>
</comment>
<organism evidence="2 3">
    <name type="scientific">Rhizodiscina lignyota</name>
    <dbReference type="NCBI Taxonomy" id="1504668"/>
    <lineage>
        <taxon>Eukaryota</taxon>
        <taxon>Fungi</taxon>
        <taxon>Dikarya</taxon>
        <taxon>Ascomycota</taxon>
        <taxon>Pezizomycotina</taxon>
        <taxon>Dothideomycetes</taxon>
        <taxon>Pleosporomycetidae</taxon>
        <taxon>Aulographales</taxon>
        <taxon>Rhizodiscinaceae</taxon>
        <taxon>Rhizodiscina</taxon>
    </lineage>
</organism>
<feature type="region of interest" description="Disordered" evidence="1">
    <location>
        <begin position="39"/>
        <end position="129"/>
    </location>
</feature>
<evidence type="ECO:0000313" key="2">
    <source>
        <dbReference type="EMBL" id="KAF2093321.1"/>
    </source>
</evidence>
<feature type="compositionally biased region" description="Basic and acidic residues" evidence="1">
    <location>
        <begin position="52"/>
        <end position="66"/>
    </location>
</feature>
<evidence type="ECO:0000256" key="1">
    <source>
        <dbReference type="SAM" id="MobiDB-lite"/>
    </source>
</evidence>
<evidence type="ECO:0000313" key="3">
    <source>
        <dbReference type="Proteomes" id="UP000799772"/>
    </source>
</evidence>
<feature type="compositionally biased region" description="Polar residues" evidence="1">
    <location>
        <begin position="282"/>
        <end position="292"/>
    </location>
</feature>
<feature type="region of interest" description="Disordered" evidence="1">
    <location>
        <begin position="171"/>
        <end position="229"/>
    </location>
</feature>